<reference evidence="1 2" key="1">
    <citation type="submission" date="2019-04" db="EMBL/GenBank/DDBJ databases">
        <authorList>
            <person name="Liu A."/>
        </authorList>
    </citation>
    <scope>NUCLEOTIDE SEQUENCE [LARGE SCALE GENOMIC DNA]</scope>
    <source>
        <strain evidence="1 2">RZ03</strain>
    </source>
</reference>
<dbReference type="Proteomes" id="UP000307602">
    <property type="component" value="Unassembled WGS sequence"/>
</dbReference>
<proteinExistence type="predicted"/>
<protein>
    <submittedName>
        <fullName evidence="1">Uncharacterized protein</fullName>
    </submittedName>
</protein>
<name>A0A4S1E2M3_9FLAO</name>
<dbReference type="OrthoDB" id="1418027at2"/>
<dbReference type="EMBL" id="SRSO01000001">
    <property type="protein sequence ID" value="TGV04603.1"/>
    <property type="molecule type" value="Genomic_DNA"/>
</dbReference>
<dbReference type="AlphaFoldDB" id="A0A4S1E2M3"/>
<sequence length="78" mass="9125">MIKQSNYEVLLAPGEYLDRFEIAFSNQQQSLNSEDVEKTNLQVYFSNEKERIIIHNPSLKNIESVEMFNLLGQSLLKF</sequence>
<keyword evidence="2" id="KW-1185">Reference proteome</keyword>
<gene>
    <name evidence="1" type="ORF">EM932_00300</name>
</gene>
<evidence type="ECO:0000313" key="1">
    <source>
        <dbReference type="EMBL" id="TGV04603.1"/>
    </source>
</evidence>
<comment type="caution">
    <text evidence="1">The sequence shown here is derived from an EMBL/GenBank/DDBJ whole genome shotgun (WGS) entry which is preliminary data.</text>
</comment>
<dbReference type="RefSeq" id="WP_135874310.1">
    <property type="nucleotide sequence ID" value="NZ_SRSO01000001.1"/>
</dbReference>
<accession>A0A4S1E2M3</accession>
<evidence type="ECO:0000313" key="2">
    <source>
        <dbReference type="Proteomes" id="UP000307602"/>
    </source>
</evidence>
<organism evidence="1 2">
    <name type="scientific">Flavivirga rizhaonensis</name>
    <dbReference type="NCBI Taxonomy" id="2559571"/>
    <lineage>
        <taxon>Bacteria</taxon>
        <taxon>Pseudomonadati</taxon>
        <taxon>Bacteroidota</taxon>
        <taxon>Flavobacteriia</taxon>
        <taxon>Flavobacteriales</taxon>
        <taxon>Flavobacteriaceae</taxon>
        <taxon>Flavivirga</taxon>
    </lineage>
</organism>